<accession>A0A0C2SK49</accession>
<dbReference type="Proteomes" id="UP000054549">
    <property type="component" value="Unassembled WGS sequence"/>
</dbReference>
<protein>
    <recommendedName>
        <fullName evidence="2">MIF4G domain-containing protein</fullName>
    </recommendedName>
</protein>
<dbReference type="InParanoid" id="A0A0C2SK49"/>
<dbReference type="Gene3D" id="1.25.40.180">
    <property type="match status" value="2"/>
</dbReference>
<feature type="compositionally biased region" description="Basic and acidic residues" evidence="1">
    <location>
        <begin position="1"/>
        <end position="22"/>
    </location>
</feature>
<organism evidence="3 4">
    <name type="scientific">Amanita muscaria (strain Koide BX008)</name>
    <dbReference type="NCBI Taxonomy" id="946122"/>
    <lineage>
        <taxon>Eukaryota</taxon>
        <taxon>Fungi</taxon>
        <taxon>Dikarya</taxon>
        <taxon>Basidiomycota</taxon>
        <taxon>Agaricomycotina</taxon>
        <taxon>Agaricomycetes</taxon>
        <taxon>Agaricomycetidae</taxon>
        <taxon>Agaricales</taxon>
        <taxon>Pluteineae</taxon>
        <taxon>Amanitaceae</taxon>
        <taxon>Amanita</taxon>
    </lineage>
</organism>
<evidence type="ECO:0000313" key="4">
    <source>
        <dbReference type="Proteomes" id="UP000054549"/>
    </source>
</evidence>
<feature type="compositionally biased region" description="Polar residues" evidence="1">
    <location>
        <begin position="23"/>
        <end position="39"/>
    </location>
</feature>
<dbReference type="HOGENOM" id="CLU_527441_0_0_1"/>
<evidence type="ECO:0000313" key="3">
    <source>
        <dbReference type="EMBL" id="KIL54314.1"/>
    </source>
</evidence>
<gene>
    <name evidence="3" type="ORF">M378DRAFT_174312</name>
</gene>
<dbReference type="AlphaFoldDB" id="A0A0C2SK49"/>
<proteinExistence type="predicted"/>
<evidence type="ECO:0000256" key="1">
    <source>
        <dbReference type="SAM" id="MobiDB-lite"/>
    </source>
</evidence>
<name>A0A0C2SK49_AMAMK</name>
<dbReference type="InterPro" id="IPR003890">
    <property type="entry name" value="MIF4G-like_typ-3"/>
</dbReference>
<dbReference type="SUPFAM" id="SSF48371">
    <property type="entry name" value="ARM repeat"/>
    <property type="match status" value="2"/>
</dbReference>
<evidence type="ECO:0000259" key="2">
    <source>
        <dbReference type="Pfam" id="PF02854"/>
    </source>
</evidence>
<dbReference type="GO" id="GO:0003723">
    <property type="term" value="F:RNA binding"/>
    <property type="evidence" value="ECO:0007669"/>
    <property type="project" value="InterPro"/>
</dbReference>
<dbReference type="Pfam" id="PF02854">
    <property type="entry name" value="MIF4G"/>
    <property type="match status" value="1"/>
</dbReference>
<dbReference type="PANTHER" id="PTHR23253">
    <property type="entry name" value="EUKARYOTIC TRANSLATION INITIATION FACTOR 4 GAMMA"/>
    <property type="match status" value="1"/>
</dbReference>
<feature type="region of interest" description="Disordered" evidence="1">
    <location>
        <begin position="1"/>
        <end position="116"/>
    </location>
</feature>
<feature type="domain" description="MIF4G" evidence="2">
    <location>
        <begin position="339"/>
        <end position="497"/>
    </location>
</feature>
<feature type="non-terminal residue" evidence="3">
    <location>
        <position position="1"/>
    </location>
</feature>
<keyword evidence="4" id="KW-1185">Reference proteome</keyword>
<sequence>FTKVKEAGLGDERPKQELDSEHASTWTDVGSGATSQPSAENEAGGSITLTPNVESSPLDVASTDAATLVSERPEQRHVDAHSSSNKPTSGALGNGGSDVPSSVFPGNVSDMNSGSSENARECLNFIEELTSKNCHLVSVEIMQWVNTKDIHTLHQITRLIVEKAIEAPNDRQCEHDHLCKAMVKYTQTFHQMTRLIVEKAMEEPRRILACARLCSMMVKDADGGVTVDGPLFGKYLDEICQENPEASAASVACDGERTARIRRLRLIKFIGALVNNNVDLVSVEIRQWANTKDTQSLHQITWLIVEKAIKAPQNPNPFDGDPFAHDPFARLCKAMVKHTQTLHQITRLIVEKAMEVPHQFYACAQLCNMMIKDTNGKVSGNGLFGEYLGEICQENLEAIAASVTAAGEHMARIRRLRLIDFIGALVNGIWAPAIIDKWVTTLLDANDEEKVVTLCMAMTRAGRLCTSRSTTNSWLQRVKNVAQETSKPRVRKLLQEVTKRGSVIWVVAEPSKDYTEQ</sequence>
<reference evidence="3 4" key="1">
    <citation type="submission" date="2014-04" db="EMBL/GenBank/DDBJ databases">
        <title>Evolutionary Origins and Diversification of the Mycorrhizal Mutualists.</title>
        <authorList>
            <consortium name="DOE Joint Genome Institute"/>
            <consortium name="Mycorrhizal Genomics Consortium"/>
            <person name="Kohler A."/>
            <person name="Kuo A."/>
            <person name="Nagy L.G."/>
            <person name="Floudas D."/>
            <person name="Copeland A."/>
            <person name="Barry K.W."/>
            <person name="Cichocki N."/>
            <person name="Veneault-Fourrey C."/>
            <person name="LaButti K."/>
            <person name="Lindquist E.A."/>
            <person name="Lipzen A."/>
            <person name="Lundell T."/>
            <person name="Morin E."/>
            <person name="Murat C."/>
            <person name="Riley R."/>
            <person name="Ohm R."/>
            <person name="Sun H."/>
            <person name="Tunlid A."/>
            <person name="Henrissat B."/>
            <person name="Grigoriev I.V."/>
            <person name="Hibbett D.S."/>
            <person name="Martin F."/>
        </authorList>
    </citation>
    <scope>NUCLEOTIDE SEQUENCE [LARGE SCALE GENOMIC DNA]</scope>
    <source>
        <strain evidence="3 4">Koide BX008</strain>
    </source>
</reference>
<feature type="compositionally biased region" description="Basic and acidic residues" evidence="1">
    <location>
        <begin position="71"/>
        <end position="80"/>
    </location>
</feature>
<dbReference type="EMBL" id="KN818820">
    <property type="protein sequence ID" value="KIL54314.1"/>
    <property type="molecule type" value="Genomic_DNA"/>
</dbReference>
<dbReference type="InterPro" id="IPR016024">
    <property type="entry name" value="ARM-type_fold"/>
</dbReference>